<dbReference type="Proteomes" id="UP000324800">
    <property type="component" value="Unassembled WGS sequence"/>
</dbReference>
<feature type="transmembrane region" description="Helical" evidence="1">
    <location>
        <begin position="239"/>
        <end position="262"/>
    </location>
</feature>
<dbReference type="EMBL" id="SNRW01002179">
    <property type="protein sequence ID" value="KAA6393634.1"/>
    <property type="molecule type" value="Genomic_DNA"/>
</dbReference>
<keyword evidence="1" id="KW-1133">Transmembrane helix</keyword>
<name>A0A5J4WF72_9EUKA</name>
<proteinExistence type="predicted"/>
<keyword evidence="1" id="KW-0472">Membrane</keyword>
<accession>A0A5J4WF72</accession>
<organism evidence="2 3">
    <name type="scientific">Streblomastix strix</name>
    <dbReference type="NCBI Taxonomy" id="222440"/>
    <lineage>
        <taxon>Eukaryota</taxon>
        <taxon>Metamonada</taxon>
        <taxon>Preaxostyla</taxon>
        <taxon>Oxymonadida</taxon>
        <taxon>Streblomastigidae</taxon>
        <taxon>Streblomastix</taxon>
    </lineage>
</organism>
<protein>
    <submittedName>
        <fullName evidence="2">Uncharacterized protein</fullName>
    </submittedName>
</protein>
<reference evidence="2 3" key="1">
    <citation type="submission" date="2019-03" db="EMBL/GenBank/DDBJ databases">
        <title>Single cell metagenomics reveals metabolic interactions within the superorganism composed of flagellate Streblomastix strix and complex community of Bacteroidetes bacteria on its surface.</title>
        <authorList>
            <person name="Treitli S.C."/>
            <person name="Kolisko M."/>
            <person name="Husnik F."/>
            <person name="Keeling P."/>
            <person name="Hampl V."/>
        </authorList>
    </citation>
    <scope>NUCLEOTIDE SEQUENCE [LARGE SCALE GENOMIC DNA]</scope>
    <source>
        <strain evidence="2">ST1C</strain>
    </source>
</reference>
<gene>
    <name evidence="2" type="ORF">EZS28_010842</name>
</gene>
<comment type="caution">
    <text evidence="2">The sequence shown here is derived from an EMBL/GenBank/DDBJ whole genome shotgun (WGS) entry which is preliminary data.</text>
</comment>
<sequence>MVDSWGLPEVPLPVLSRARVNVNVQRTNDPLRFILDGDRMVQAFFAVKIIELRDKTEEEIKLEKEMNKELWEKYNPKKSNSKSSKQQQIIKSHEMKLKNQNLIIQQQEKFQQLPSYHPSNSTFVSLSPIRNIVELPRDETGLVIWPPENSTPLPFLVGAQIQSKQQAQFIMQDYSWLNNRQKWYAELISNDRKIFSGSEGEIDAAVLLEVEIEEGEQFLNFEIIADDEIDDDTKINNKFPWWIILLIVLLVVALAAVIAILLHKEPIYL</sequence>
<dbReference type="AlphaFoldDB" id="A0A5J4WF72"/>
<evidence type="ECO:0000313" key="3">
    <source>
        <dbReference type="Proteomes" id="UP000324800"/>
    </source>
</evidence>
<evidence type="ECO:0000256" key="1">
    <source>
        <dbReference type="SAM" id="Phobius"/>
    </source>
</evidence>
<keyword evidence="1" id="KW-0812">Transmembrane</keyword>
<evidence type="ECO:0000313" key="2">
    <source>
        <dbReference type="EMBL" id="KAA6393634.1"/>
    </source>
</evidence>